<organism evidence="3 4">
    <name type="scientific">Rhizobium glycinendophyticum</name>
    <dbReference type="NCBI Taxonomy" id="2589807"/>
    <lineage>
        <taxon>Bacteria</taxon>
        <taxon>Pseudomonadati</taxon>
        <taxon>Pseudomonadota</taxon>
        <taxon>Alphaproteobacteria</taxon>
        <taxon>Hyphomicrobiales</taxon>
        <taxon>Rhizobiaceae</taxon>
        <taxon>Rhizobium/Agrobacterium group</taxon>
        <taxon>Rhizobium</taxon>
    </lineage>
</organism>
<keyword evidence="4" id="KW-1185">Reference proteome</keyword>
<dbReference type="RefSeq" id="WP_140827658.1">
    <property type="nucleotide sequence ID" value="NZ_VFYP01000001.1"/>
</dbReference>
<keyword evidence="2" id="KW-0378">Hydrolase</keyword>
<dbReference type="CDD" id="cd00586">
    <property type="entry name" value="4HBT"/>
    <property type="match status" value="1"/>
</dbReference>
<dbReference type="PANTHER" id="PTHR31793">
    <property type="entry name" value="4-HYDROXYBENZOYL-COA THIOESTERASE FAMILY MEMBER"/>
    <property type="match status" value="1"/>
</dbReference>
<dbReference type="OrthoDB" id="9799036at2"/>
<comment type="caution">
    <text evidence="3">The sequence shown here is derived from an EMBL/GenBank/DDBJ whole genome shotgun (WGS) entry which is preliminary data.</text>
</comment>
<comment type="similarity">
    <text evidence="1">Belongs to the 4-hydroxybenzoyl-CoA thioesterase family.</text>
</comment>
<dbReference type="InterPro" id="IPR050563">
    <property type="entry name" value="4-hydroxybenzoyl-CoA_TE"/>
</dbReference>
<dbReference type="GO" id="GO:0047617">
    <property type="term" value="F:fatty acyl-CoA hydrolase activity"/>
    <property type="evidence" value="ECO:0007669"/>
    <property type="project" value="TreeGrafter"/>
</dbReference>
<reference evidence="3 4" key="1">
    <citation type="submission" date="2019-06" db="EMBL/GenBank/DDBJ databases">
        <title>Rhizobium sp. CL12 isolated from roots of soybean.</title>
        <authorList>
            <person name="Wang C."/>
        </authorList>
    </citation>
    <scope>NUCLEOTIDE SEQUENCE [LARGE SCALE GENOMIC DNA]</scope>
    <source>
        <strain evidence="3 4">CL12</strain>
    </source>
</reference>
<dbReference type="Proteomes" id="UP000316429">
    <property type="component" value="Unassembled WGS sequence"/>
</dbReference>
<sequence length="147" mass="16364">MTDDKGQGLRLEDFAGQAYDKLRYGDTDRQGHVNNAVYATFLETGRVELIFKADARLLEEGFSFVLAKLDINYIAEVLWPGTVEIGTRVTKVGRSSVTMEQAVFQNGKLCASAETVVVHFDQTTRKSHAFSQAQRAKLESWMQAGQA</sequence>
<dbReference type="EMBL" id="VFYP01000001">
    <property type="protein sequence ID" value="TPP11169.1"/>
    <property type="molecule type" value="Genomic_DNA"/>
</dbReference>
<dbReference type="Gene3D" id="3.10.129.10">
    <property type="entry name" value="Hotdog Thioesterase"/>
    <property type="match status" value="1"/>
</dbReference>
<protein>
    <submittedName>
        <fullName evidence="3">Acyl-CoA thioesterase</fullName>
    </submittedName>
</protein>
<dbReference type="InterPro" id="IPR029069">
    <property type="entry name" value="HotDog_dom_sf"/>
</dbReference>
<evidence type="ECO:0000313" key="3">
    <source>
        <dbReference type="EMBL" id="TPP11169.1"/>
    </source>
</evidence>
<evidence type="ECO:0000313" key="4">
    <source>
        <dbReference type="Proteomes" id="UP000316429"/>
    </source>
</evidence>
<dbReference type="Pfam" id="PF13279">
    <property type="entry name" value="4HBT_2"/>
    <property type="match status" value="1"/>
</dbReference>
<dbReference type="SUPFAM" id="SSF54637">
    <property type="entry name" value="Thioesterase/thiol ester dehydrase-isomerase"/>
    <property type="match status" value="1"/>
</dbReference>
<evidence type="ECO:0000256" key="1">
    <source>
        <dbReference type="ARBA" id="ARBA00005953"/>
    </source>
</evidence>
<proteinExistence type="inferred from homology"/>
<dbReference type="PANTHER" id="PTHR31793:SF27">
    <property type="entry name" value="NOVEL THIOESTERASE SUPERFAMILY DOMAIN AND SAPOSIN A-TYPE DOMAIN CONTAINING PROTEIN (0610012H03RIK)"/>
    <property type="match status" value="1"/>
</dbReference>
<dbReference type="AlphaFoldDB" id="A0A504U9H2"/>
<evidence type="ECO:0000256" key="2">
    <source>
        <dbReference type="ARBA" id="ARBA00022801"/>
    </source>
</evidence>
<name>A0A504U9H2_9HYPH</name>
<gene>
    <name evidence="3" type="ORF">FJQ55_10215</name>
</gene>
<accession>A0A504U9H2</accession>